<evidence type="ECO:0000313" key="2">
    <source>
        <dbReference type="Proteomes" id="UP001419084"/>
    </source>
</evidence>
<name>A0ABQ5M664_9FIRM</name>
<proteinExistence type="predicted"/>
<organism evidence="1 2">
    <name type="scientific">Lacrimispora amygdalina</name>
    <dbReference type="NCBI Taxonomy" id="253257"/>
    <lineage>
        <taxon>Bacteria</taxon>
        <taxon>Bacillati</taxon>
        <taxon>Bacillota</taxon>
        <taxon>Clostridia</taxon>
        <taxon>Lachnospirales</taxon>
        <taxon>Lachnospiraceae</taxon>
        <taxon>Lacrimispora</taxon>
    </lineage>
</organism>
<evidence type="ECO:0000313" key="1">
    <source>
        <dbReference type="EMBL" id="GLB30120.1"/>
    </source>
</evidence>
<reference evidence="1 2" key="1">
    <citation type="journal article" date="2024" name="Int. J. Syst. Evol. Microbiol.">
        <title>Lacrimispora brassicae sp. nov. isolated from fermented cabbage, and proposal of Clostridium indicum Gundawar et al. 2019 and Clostridium methoxybenzovorans Mechichi et al. 1999 as heterotypic synonyms of Lacrimispora amygdalina (Parshina et al. 2003) Haas and Blanchard 2020 and Lacrimispora indolis (McClung and McCoy 1957) Haas and Blanchard 2020, respectively.</title>
        <authorList>
            <person name="Kobayashi H."/>
            <person name="Tanizawa Y."/>
            <person name="Sakamoto M."/>
            <person name="Ohkuma M."/>
            <person name="Tohno M."/>
        </authorList>
    </citation>
    <scope>NUCLEOTIDE SEQUENCE [LARGE SCALE GENOMIC DNA]</scope>
    <source>
        <strain evidence="1 2">DSM 12857</strain>
    </source>
</reference>
<dbReference type="RefSeq" id="WP_346065235.1">
    <property type="nucleotide sequence ID" value="NZ_BRPJ01000034.1"/>
</dbReference>
<sequence length="67" mass="7658">MSKLIMTAAEVAEIMEVSERTGYNVIKQLNCELEAKGFLTRAGRIPRKYFYERTGLEPEEVPHAEVL</sequence>
<dbReference type="EMBL" id="BRPJ01000034">
    <property type="protein sequence ID" value="GLB30120.1"/>
    <property type="molecule type" value="Genomic_DNA"/>
</dbReference>
<dbReference type="Proteomes" id="UP001419084">
    <property type="component" value="Unassembled WGS sequence"/>
</dbReference>
<comment type="caution">
    <text evidence="1">The sequence shown here is derived from an EMBL/GenBank/DDBJ whole genome shotgun (WGS) entry which is preliminary data.</text>
</comment>
<evidence type="ECO:0008006" key="3">
    <source>
        <dbReference type="Google" id="ProtNLM"/>
    </source>
</evidence>
<accession>A0ABQ5M664</accession>
<protein>
    <recommendedName>
        <fullName evidence="3">Transcriptional regulator</fullName>
    </recommendedName>
</protein>
<keyword evidence="2" id="KW-1185">Reference proteome</keyword>
<gene>
    <name evidence="1" type="ORF">LAD12857_20430</name>
</gene>